<dbReference type="OrthoDB" id="9807213at2"/>
<evidence type="ECO:0000256" key="4">
    <source>
        <dbReference type="ARBA" id="ARBA00036390"/>
    </source>
</evidence>
<comment type="catalytic activity">
    <reaction evidence="4">
        <text>uridine(35) in tRNA(Tyr) = pseudouridine(35) in tRNA(Tyr)</text>
        <dbReference type="Rhea" id="RHEA:60556"/>
        <dbReference type="Rhea" id="RHEA-COMP:15607"/>
        <dbReference type="Rhea" id="RHEA-COMP:15608"/>
        <dbReference type="ChEBI" id="CHEBI:65314"/>
        <dbReference type="ChEBI" id="CHEBI:65315"/>
    </reaction>
</comment>
<dbReference type="Gene3D" id="3.30.70.1560">
    <property type="entry name" value="Alpha-L RNA-binding motif"/>
    <property type="match status" value="1"/>
</dbReference>
<dbReference type="PANTHER" id="PTHR47683:SF2">
    <property type="entry name" value="RNA-BINDING S4 DOMAIN-CONTAINING PROTEIN"/>
    <property type="match status" value="1"/>
</dbReference>
<reference evidence="9 10" key="1">
    <citation type="submission" date="2019-03" db="EMBL/GenBank/DDBJ databases">
        <title>Draft genome of Brevundimonas sp. a heavy metal resistant soil bacteria.</title>
        <authorList>
            <person name="Soto J."/>
        </authorList>
    </citation>
    <scope>NUCLEOTIDE SEQUENCE [LARGE SCALE GENOMIC DNA]</scope>
    <source>
        <strain evidence="9 10">B-10</strain>
    </source>
</reference>
<dbReference type="InterPro" id="IPR002942">
    <property type="entry name" value="S4_RNA-bd"/>
</dbReference>
<keyword evidence="3 7" id="KW-0413">Isomerase</keyword>
<dbReference type="PANTHER" id="PTHR47683">
    <property type="entry name" value="PSEUDOURIDINE SYNTHASE FAMILY PROTEIN-RELATED"/>
    <property type="match status" value="1"/>
</dbReference>
<dbReference type="AlphaFoldDB" id="A0A4Y9RUA2"/>
<dbReference type="PROSITE" id="PS50889">
    <property type="entry name" value="S4"/>
    <property type="match status" value="1"/>
</dbReference>
<dbReference type="InterPro" id="IPR050343">
    <property type="entry name" value="RsuA_PseudoU_synthase"/>
</dbReference>
<keyword evidence="6" id="KW-0694">RNA-binding</keyword>
<evidence type="ECO:0000259" key="8">
    <source>
        <dbReference type="SMART" id="SM00363"/>
    </source>
</evidence>
<dbReference type="InterPro" id="IPR036986">
    <property type="entry name" value="S4_RNA-bd_sf"/>
</dbReference>
<dbReference type="GO" id="GO:0000455">
    <property type="term" value="P:enzyme-directed rRNA pseudouridine synthesis"/>
    <property type="evidence" value="ECO:0007669"/>
    <property type="project" value="UniProtKB-ARBA"/>
</dbReference>
<protein>
    <recommendedName>
        <fullName evidence="7">Pseudouridine synthase</fullName>
        <ecNumber evidence="7">5.4.99.-</ecNumber>
    </recommendedName>
</protein>
<dbReference type="InterPro" id="IPR006145">
    <property type="entry name" value="PsdUridine_synth_RsuA/RluA"/>
</dbReference>
<organism evidence="9 10">
    <name type="scientific">Brevundimonas intermedia</name>
    <dbReference type="NCBI Taxonomy" id="74315"/>
    <lineage>
        <taxon>Bacteria</taxon>
        <taxon>Pseudomonadati</taxon>
        <taxon>Pseudomonadota</taxon>
        <taxon>Alphaproteobacteria</taxon>
        <taxon>Caulobacterales</taxon>
        <taxon>Caulobacteraceae</taxon>
        <taxon>Brevundimonas</taxon>
    </lineage>
</organism>
<dbReference type="Gene3D" id="3.30.70.580">
    <property type="entry name" value="Pseudouridine synthase I, catalytic domain, N-terminal subdomain"/>
    <property type="match status" value="1"/>
</dbReference>
<dbReference type="PROSITE" id="PS01149">
    <property type="entry name" value="PSI_RSU"/>
    <property type="match status" value="1"/>
</dbReference>
<evidence type="ECO:0000256" key="2">
    <source>
        <dbReference type="ARBA" id="ARBA00008348"/>
    </source>
</evidence>
<gene>
    <name evidence="9" type="ORF">EGY25_14125</name>
</gene>
<dbReference type="Pfam" id="PF01479">
    <property type="entry name" value="S4"/>
    <property type="match status" value="1"/>
</dbReference>
<dbReference type="GO" id="GO:0160138">
    <property type="term" value="F:23S rRNA pseudouridine(2604) synthase activity"/>
    <property type="evidence" value="ECO:0007669"/>
    <property type="project" value="UniProtKB-EC"/>
</dbReference>
<evidence type="ECO:0000256" key="3">
    <source>
        <dbReference type="ARBA" id="ARBA00023235"/>
    </source>
</evidence>
<dbReference type="GO" id="GO:0003723">
    <property type="term" value="F:RNA binding"/>
    <property type="evidence" value="ECO:0007669"/>
    <property type="project" value="UniProtKB-KW"/>
</dbReference>
<accession>A0A4Y9RUA2</accession>
<dbReference type="InterPro" id="IPR020103">
    <property type="entry name" value="PsdUridine_synth_cat_dom_sf"/>
</dbReference>
<comment type="catalytic activity">
    <reaction evidence="5">
        <text>uridine(2604) in 23S rRNA = pseudouridine(2604) in 23S rRNA</text>
        <dbReference type="Rhea" id="RHEA:38875"/>
        <dbReference type="Rhea" id="RHEA-COMP:10093"/>
        <dbReference type="Rhea" id="RHEA-COMP:10094"/>
        <dbReference type="ChEBI" id="CHEBI:65314"/>
        <dbReference type="ChEBI" id="CHEBI:65315"/>
        <dbReference type="EC" id="5.4.99.21"/>
    </reaction>
</comment>
<dbReference type="EMBL" id="SPVH01000007">
    <property type="protein sequence ID" value="TFW10848.1"/>
    <property type="molecule type" value="Genomic_DNA"/>
</dbReference>
<sequence length="255" mass="27807">MAFTRTYDGDEPVRVNKWLGQTGVCSRREADTLIANGLVSIDGETISDAGRKIQPGETLTLNDTAQAALASGMTLVLHKPVGYVSGQPDPGKIPAVRLLNKPNRIGEGEIPARDASLPPIGRLDEDSRGLLLLSSDGVVAKAVIGPASELDKEYLVVVDGLITEGKLSRLRHGLVLNDKPLKPARVTQIGPQRLRFILDEGKYRQIRRMCDLVGLEVVDLYRTRIGPLELGDLPEGRWRHLTNEERAMLIAHSAS</sequence>
<evidence type="ECO:0000313" key="9">
    <source>
        <dbReference type="EMBL" id="TFW10848.1"/>
    </source>
</evidence>
<dbReference type="InterPro" id="IPR000748">
    <property type="entry name" value="PsdUridine_synth_RsuA/RluB/E/F"/>
</dbReference>
<comment type="catalytic activity">
    <reaction evidence="1">
        <text>a uridine in RNA = a pseudouridine in RNA</text>
        <dbReference type="Rhea" id="RHEA:48348"/>
        <dbReference type="Rhea" id="RHEA-COMP:12068"/>
        <dbReference type="Rhea" id="RHEA-COMP:12069"/>
        <dbReference type="ChEBI" id="CHEBI:65314"/>
        <dbReference type="ChEBI" id="CHEBI:65315"/>
    </reaction>
</comment>
<proteinExistence type="inferred from homology"/>
<dbReference type="SMART" id="SM00363">
    <property type="entry name" value="S4"/>
    <property type="match status" value="1"/>
</dbReference>
<dbReference type="Gene3D" id="3.10.290.10">
    <property type="entry name" value="RNA-binding S4 domain"/>
    <property type="match status" value="1"/>
</dbReference>
<dbReference type="InterPro" id="IPR042092">
    <property type="entry name" value="PsdUridine_s_RsuA/RluB/E/F_cat"/>
</dbReference>
<evidence type="ECO:0000256" key="6">
    <source>
        <dbReference type="PROSITE-ProRule" id="PRU00182"/>
    </source>
</evidence>
<dbReference type="EC" id="5.4.99.-" evidence="7"/>
<name>A0A4Y9RUA2_9CAUL</name>
<comment type="caution">
    <text evidence="9">The sequence shown here is derived from an EMBL/GenBank/DDBJ whole genome shotgun (WGS) entry which is preliminary data.</text>
</comment>
<dbReference type="NCBIfam" id="TIGR00093">
    <property type="entry name" value="pseudouridine synthase"/>
    <property type="match status" value="1"/>
</dbReference>
<dbReference type="Proteomes" id="UP000298216">
    <property type="component" value="Unassembled WGS sequence"/>
</dbReference>
<comment type="similarity">
    <text evidence="2 7">Belongs to the pseudouridine synthase RsuA family.</text>
</comment>
<evidence type="ECO:0000256" key="1">
    <source>
        <dbReference type="ARBA" id="ARBA00000073"/>
    </source>
</evidence>
<evidence type="ECO:0000256" key="7">
    <source>
        <dbReference type="RuleBase" id="RU003887"/>
    </source>
</evidence>
<dbReference type="Pfam" id="PF00849">
    <property type="entry name" value="PseudoU_synth_2"/>
    <property type="match status" value="1"/>
</dbReference>
<dbReference type="SUPFAM" id="SSF55120">
    <property type="entry name" value="Pseudouridine synthase"/>
    <property type="match status" value="1"/>
</dbReference>
<dbReference type="InterPro" id="IPR020094">
    <property type="entry name" value="TruA/RsuA/RluB/E/F_N"/>
</dbReference>
<keyword evidence="10" id="KW-1185">Reference proteome</keyword>
<dbReference type="RefSeq" id="WP_135195678.1">
    <property type="nucleotide sequence ID" value="NZ_SPVH01000007.1"/>
</dbReference>
<evidence type="ECO:0000256" key="5">
    <source>
        <dbReference type="ARBA" id="ARBA00036535"/>
    </source>
</evidence>
<dbReference type="InterPro" id="IPR018496">
    <property type="entry name" value="PsdUridine_synth_RsuA/RluB_CS"/>
</dbReference>
<feature type="domain" description="RNA-binding S4" evidence="8">
    <location>
        <begin position="13"/>
        <end position="70"/>
    </location>
</feature>
<dbReference type="CDD" id="cd00165">
    <property type="entry name" value="S4"/>
    <property type="match status" value="1"/>
</dbReference>
<evidence type="ECO:0000313" key="10">
    <source>
        <dbReference type="Proteomes" id="UP000298216"/>
    </source>
</evidence>
<dbReference type="SUPFAM" id="SSF55174">
    <property type="entry name" value="Alpha-L RNA-binding motif"/>
    <property type="match status" value="1"/>
</dbReference>